<organism evidence="3 4">
    <name type="scientific">Rapidithrix thailandica</name>
    <dbReference type="NCBI Taxonomy" id="413964"/>
    <lineage>
        <taxon>Bacteria</taxon>
        <taxon>Pseudomonadati</taxon>
        <taxon>Bacteroidota</taxon>
        <taxon>Cytophagia</taxon>
        <taxon>Cytophagales</taxon>
        <taxon>Flammeovirgaceae</taxon>
        <taxon>Rapidithrix</taxon>
    </lineage>
</organism>
<dbReference type="PANTHER" id="PTHR46268">
    <property type="entry name" value="STRESS RESPONSE PROTEIN NHAX"/>
    <property type="match status" value="1"/>
</dbReference>
<reference evidence="3 4" key="1">
    <citation type="submission" date="2024-04" db="EMBL/GenBank/DDBJ databases">
        <title>Novel genus in family Flammeovirgaceae.</title>
        <authorList>
            <person name="Nguyen T.H."/>
            <person name="Vuong T.Q."/>
            <person name="Le H."/>
            <person name="Kim S.-G."/>
        </authorList>
    </citation>
    <scope>NUCLEOTIDE SEQUENCE [LARGE SCALE GENOMIC DNA]</scope>
    <source>
        <strain evidence="3 4">JCM 23209</strain>
    </source>
</reference>
<sequence>MKNILIPIDLSNTSVSAIDFGYTLLKKAKSQLTFLHTYQLFNPLIDGTYSVSPSVADRENELIKDMRDFVEKIIPPQDLSTCTFITDIGIPEDSILYQIKQTAPDLVIMGTEGASGLKKLVGSNTANVMLHSKVPILSIPNPNPLPNSQLKIALASDYHQLENYKVLDSIKALGEIFNTEIHILNIENEKNKSLEAKEIKAAIEQEFHPLSISFHTIINPEVLTGLMIYCQSHKIDILGIVHRKHSFLEKLFNSSIAKTAIQESKQCILTLHESS</sequence>
<accession>A0AAW9SE86</accession>
<protein>
    <submittedName>
        <fullName evidence="3">Universal stress protein</fullName>
    </submittedName>
</protein>
<feature type="domain" description="UspA" evidence="2">
    <location>
        <begin position="1"/>
        <end position="138"/>
    </location>
</feature>
<dbReference type="Gene3D" id="3.40.50.12370">
    <property type="match status" value="1"/>
</dbReference>
<dbReference type="InterPro" id="IPR006016">
    <property type="entry name" value="UspA"/>
</dbReference>
<dbReference type="PRINTS" id="PR01438">
    <property type="entry name" value="UNVRSLSTRESS"/>
</dbReference>
<dbReference type="SUPFAM" id="SSF52402">
    <property type="entry name" value="Adenine nucleotide alpha hydrolases-like"/>
    <property type="match status" value="2"/>
</dbReference>
<dbReference type="RefSeq" id="WP_346824120.1">
    <property type="nucleotide sequence ID" value="NZ_JBDKWZ010000021.1"/>
</dbReference>
<comment type="caution">
    <text evidence="3">The sequence shown here is derived from an EMBL/GenBank/DDBJ whole genome shotgun (WGS) entry which is preliminary data.</text>
</comment>
<dbReference type="InterPro" id="IPR006015">
    <property type="entry name" value="Universal_stress_UspA"/>
</dbReference>
<evidence type="ECO:0000259" key="2">
    <source>
        <dbReference type="Pfam" id="PF00582"/>
    </source>
</evidence>
<gene>
    <name evidence="3" type="ORF">AAG747_25715</name>
</gene>
<evidence type="ECO:0000313" key="4">
    <source>
        <dbReference type="Proteomes" id="UP001403385"/>
    </source>
</evidence>
<dbReference type="Proteomes" id="UP001403385">
    <property type="component" value="Unassembled WGS sequence"/>
</dbReference>
<dbReference type="AlphaFoldDB" id="A0AAW9SE86"/>
<dbReference type="PANTHER" id="PTHR46268:SF6">
    <property type="entry name" value="UNIVERSAL STRESS PROTEIN UP12"/>
    <property type="match status" value="1"/>
</dbReference>
<proteinExistence type="inferred from homology"/>
<evidence type="ECO:0000313" key="3">
    <source>
        <dbReference type="EMBL" id="MEN7551341.1"/>
    </source>
</evidence>
<dbReference type="CDD" id="cd00293">
    <property type="entry name" value="USP-like"/>
    <property type="match status" value="1"/>
</dbReference>
<name>A0AAW9SE86_9BACT</name>
<comment type="similarity">
    <text evidence="1">Belongs to the universal stress protein A family.</text>
</comment>
<dbReference type="EMBL" id="JBDKWZ010000021">
    <property type="protein sequence ID" value="MEN7551341.1"/>
    <property type="molecule type" value="Genomic_DNA"/>
</dbReference>
<keyword evidence="4" id="KW-1185">Reference proteome</keyword>
<dbReference type="Pfam" id="PF00582">
    <property type="entry name" value="Usp"/>
    <property type="match status" value="1"/>
</dbReference>
<evidence type="ECO:0000256" key="1">
    <source>
        <dbReference type="ARBA" id="ARBA00008791"/>
    </source>
</evidence>